<proteinExistence type="inferred from homology"/>
<reference evidence="4 5" key="1">
    <citation type="submission" date="2017-07" db="EMBL/GenBank/DDBJ databases">
        <title>An improved, manually edited Actinidia chinensis var. chinensis (kiwifruit) genome highlights the challenges associated with draft genomes and gene prediction in plants.</title>
        <authorList>
            <person name="Pilkington S."/>
            <person name="Crowhurst R."/>
            <person name="Hilario E."/>
            <person name="Nardozza S."/>
            <person name="Fraser L."/>
            <person name="Peng Y."/>
            <person name="Gunaseelan K."/>
            <person name="Simpson R."/>
            <person name="Tahir J."/>
            <person name="Deroles S."/>
            <person name="Templeton K."/>
            <person name="Luo Z."/>
            <person name="Davy M."/>
            <person name="Cheng C."/>
            <person name="Mcneilage M."/>
            <person name="Scaglione D."/>
            <person name="Liu Y."/>
            <person name="Zhang Q."/>
            <person name="Datson P."/>
            <person name="De Silva N."/>
            <person name="Gardiner S."/>
            <person name="Bassett H."/>
            <person name="Chagne D."/>
            <person name="Mccallum J."/>
            <person name="Dzierzon H."/>
            <person name="Deng C."/>
            <person name="Wang Y.-Y."/>
            <person name="Barron N."/>
            <person name="Manako K."/>
            <person name="Bowen J."/>
            <person name="Foster T."/>
            <person name="Erridge Z."/>
            <person name="Tiffin H."/>
            <person name="Waite C."/>
            <person name="Davies K."/>
            <person name="Grierson E."/>
            <person name="Laing W."/>
            <person name="Kirk R."/>
            <person name="Chen X."/>
            <person name="Wood M."/>
            <person name="Montefiori M."/>
            <person name="Brummell D."/>
            <person name="Schwinn K."/>
            <person name="Catanach A."/>
            <person name="Fullerton C."/>
            <person name="Li D."/>
            <person name="Meiyalaghan S."/>
            <person name="Nieuwenhuizen N."/>
            <person name="Read N."/>
            <person name="Prakash R."/>
            <person name="Hunter D."/>
            <person name="Zhang H."/>
            <person name="Mckenzie M."/>
            <person name="Knabel M."/>
            <person name="Harris A."/>
            <person name="Allan A."/>
            <person name="Chen A."/>
            <person name="Janssen B."/>
            <person name="Plunkett B."/>
            <person name="Dwamena C."/>
            <person name="Voogd C."/>
            <person name="Leif D."/>
            <person name="Lafferty D."/>
            <person name="Souleyre E."/>
            <person name="Varkonyi-Gasic E."/>
            <person name="Gambi F."/>
            <person name="Hanley J."/>
            <person name="Yao J.-L."/>
            <person name="Cheung J."/>
            <person name="David K."/>
            <person name="Warren B."/>
            <person name="Marsh K."/>
            <person name="Snowden K."/>
            <person name="Lin-Wang K."/>
            <person name="Brian L."/>
            <person name="Martinez-Sanchez M."/>
            <person name="Wang M."/>
            <person name="Ileperuma N."/>
            <person name="Macnee N."/>
            <person name="Campin R."/>
            <person name="Mcatee P."/>
            <person name="Drummond R."/>
            <person name="Espley R."/>
            <person name="Ireland H."/>
            <person name="Wu R."/>
            <person name="Atkinson R."/>
            <person name="Karunairetnam S."/>
            <person name="Bulley S."/>
            <person name="Chunkath S."/>
            <person name="Hanley Z."/>
            <person name="Storey R."/>
            <person name="Thrimawithana A."/>
            <person name="Thomson S."/>
            <person name="David C."/>
            <person name="Testolin R."/>
        </authorList>
    </citation>
    <scope>NUCLEOTIDE SEQUENCE [LARGE SCALE GENOMIC DNA]</scope>
    <source>
        <strain evidence="5">cv. Red5</strain>
        <tissue evidence="4">Young leaf</tissue>
    </source>
</reference>
<dbReference type="PANTHER" id="PTHR31623:SF122">
    <property type="entry name" value="HXXXD-TYPE ACYL-TRANSFERASE FAMILY PROTEIN"/>
    <property type="match status" value="1"/>
</dbReference>
<dbReference type="Pfam" id="PF02458">
    <property type="entry name" value="Transferase"/>
    <property type="match status" value="1"/>
</dbReference>
<dbReference type="Gramene" id="PSR91651">
    <property type="protein sequence ID" value="PSR91651"/>
    <property type="gene ID" value="CEY00_Acc28988"/>
</dbReference>
<dbReference type="Proteomes" id="UP000241394">
    <property type="component" value="Chromosome LG25"/>
</dbReference>
<protein>
    <submittedName>
        <fullName evidence="4">Vinorine synthase</fullName>
    </submittedName>
</protein>
<evidence type="ECO:0000256" key="1">
    <source>
        <dbReference type="ARBA" id="ARBA00009861"/>
    </source>
</evidence>
<dbReference type="OMA" id="NSIGNAC"/>
<gene>
    <name evidence="4" type="ORF">CEY00_Acc28988</name>
</gene>
<keyword evidence="5" id="KW-1185">Reference proteome</keyword>
<dbReference type="OrthoDB" id="671439at2759"/>
<evidence type="ECO:0000256" key="2">
    <source>
        <dbReference type="ARBA" id="ARBA00022679"/>
    </source>
</evidence>
<dbReference type="PANTHER" id="PTHR31623">
    <property type="entry name" value="F21J9.9"/>
    <property type="match status" value="1"/>
</dbReference>
<dbReference type="InterPro" id="IPR023213">
    <property type="entry name" value="CAT-like_dom_sf"/>
</dbReference>
<reference evidence="5" key="2">
    <citation type="journal article" date="2018" name="BMC Genomics">
        <title>A manually annotated Actinidia chinensis var. chinensis (kiwifruit) genome highlights the challenges associated with draft genomes and gene prediction in plants.</title>
        <authorList>
            <person name="Pilkington S.M."/>
            <person name="Crowhurst R."/>
            <person name="Hilario E."/>
            <person name="Nardozza S."/>
            <person name="Fraser L."/>
            <person name="Peng Y."/>
            <person name="Gunaseelan K."/>
            <person name="Simpson R."/>
            <person name="Tahir J."/>
            <person name="Deroles S.C."/>
            <person name="Templeton K."/>
            <person name="Luo Z."/>
            <person name="Davy M."/>
            <person name="Cheng C."/>
            <person name="McNeilage M."/>
            <person name="Scaglione D."/>
            <person name="Liu Y."/>
            <person name="Zhang Q."/>
            <person name="Datson P."/>
            <person name="De Silva N."/>
            <person name="Gardiner S.E."/>
            <person name="Bassett H."/>
            <person name="Chagne D."/>
            <person name="McCallum J."/>
            <person name="Dzierzon H."/>
            <person name="Deng C."/>
            <person name="Wang Y.Y."/>
            <person name="Barron L."/>
            <person name="Manako K."/>
            <person name="Bowen J."/>
            <person name="Foster T.M."/>
            <person name="Erridge Z.A."/>
            <person name="Tiffin H."/>
            <person name="Waite C.N."/>
            <person name="Davies K.M."/>
            <person name="Grierson E.P."/>
            <person name="Laing W.A."/>
            <person name="Kirk R."/>
            <person name="Chen X."/>
            <person name="Wood M."/>
            <person name="Montefiori M."/>
            <person name="Brummell D.A."/>
            <person name="Schwinn K.E."/>
            <person name="Catanach A."/>
            <person name="Fullerton C."/>
            <person name="Li D."/>
            <person name="Meiyalaghan S."/>
            <person name="Nieuwenhuizen N."/>
            <person name="Read N."/>
            <person name="Prakash R."/>
            <person name="Hunter D."/>
            <person name="Zhang H."/>
            <person name="McKenzie M."/>
            <person name="Knabel M."/>
            <person name="Harris A."/>
            <person name="Allan A.C."/>
            <person name="Gleave A."/>
            <person name="Chen A."/>
            <person name="Janssen B.J."/>
            <person name="Plunkett B."/>
            <person name="Ampomah-Dwamena C."/>
            <person name="Voogd C."/>
            <person name="Leif D."/>
            <person name="Lafferty D."/>
            <person name="Souleyre E.J.F."/>
            <person name="Varkonyi-Gasic E."/>
            <person name="Gambi F."/>
            <person name="Hanley J."/>
            <person name="Yao J.L."/>
            <person name="Cheung J."/>
            <person name="David K.M."/>
            <person name="Warren B."/>
            <person name="Marsh K."/>
            <person name="Snowden K.C."/>
            <person name="Lin-Wang K."/>
            <person name="Brian L."/>
            <person name="Martinez-Sanchez M."/>
            <person name="Wang M."/>
            <person name="Ileperuma N."/>
            <person name="Macnee N."/>
            <person name="Campin R."/>
            <person name="McAtee P."/>
            <person name="Drummond R.S.M."/>
            <person name="Espley R.V."/>
            <person name="Ireland H.S."/>
            <person name="Wu R."/>
            <person name="Atkinson R.G."/>
            <person name="Karunairetnam S."/>
            <person name="Bulley S."/>
            <person name="Chunkath S."/>
            <person name="Hanley Z."/>
            <person name="Storey R."/>
            <person name="Thrimawithana A.H."/>
            <person name="Thomson S."/>
            <person name="David C."/>
            <person name="Testolin R."/>
            <person name="Huang H."/>
            <person name="Hellens R.P."/>
            <person name="Schaffer R.J."/>
        </authorList>
    </citation>
    <scope>NUCLEOTIDE SEQUENCE [LARGE SCALE GENOMIC DNA]</scope>
    <source>
        <strain evidence="5">cv. Red5</strain>
    </source>
</reference>
<keyword evidence="2" id="KW-0808">Transferase</keyword>
<dbReference type="Gene3D" id="3.30.559.10">
    <property type="entry name" value="Chloramphenicol acetyltransferase-like domain"/>
    <property type="match status" value="2"/>
</dbReference>
<dbReference type="EMBL" id="NKQK01000025">
    <property type="protein sequence ID" value="PSR91651.1"/>
    <property type="molecule type" value="Genomic_DNA"/>
</dbReference>
<comment type="caution">
    <text evidence="4">The sequence shown here is derived from an EMBL/GenBank/DDBJ whole genome shotgun (WGS) entry which is preliminary data.</text>
</comment>
<comment type="similarity">
    <text evidence="1">Belongs to the plant acyltransferase family.</text>
</comment>
<dbReference type="AlphaFoldDB" id="A0A2R6PIE3"/>
<dbReference type="GO" id="GO:0016746">
    <property type="term" value="F:acyltransferase activity"/>
    <property type="evidence" value="ECO:0007669"/>
    <property type="project" value="UniProtKB-KW"/>
</dbReference>
<organism evidence="4 5">
    <name type="scientific">Actinidia chinensis var. chinensis</name>
    <name type="common">Chinese soft-hair kiwi</name>
    <dbReference type="NCBI Taxonomy" id="1590841"/>
    <lineage>
        <taxon>Eukaryota</taxon>
        <taxon>Viridiplantae</taxon>
        <taxon>Streptophyta</taxon>
        <taxon>Embryophyta</taxon>
        <taxon>Tracheophyta</taxon>
        <taxon>Spermatophyta</taxon>
        <taxon>Magnoliopsida</taxon>
        <taxon>eudicotyledons</taxon>
        <taxon>Gunneridae</taxon>
        <taxon>Pentapetalae</taxon>
        <taxon>asterids</taxon>
        <taxon>Ericales</taxon>
        <taxon>Actinidiaceae</taxon>
        <taxon>Actinidia</taxon>
    </lineage>
</organism>
<sequence length="433" mass="47240">MVTISVDITSTETIKPSSPTPPHLRIHSLSLLDQHIHNLYTPVLLFYSNDGSVPPSNRSQHLKLSLSKTLTKYYPFAGRLAGSRSINCTDEGVGFIDARVGAVLSEVLERPEPENLDLLYPSVGLWNRGSLVIVQANFFACGGLAIVTRVLHKVADICALNAFLNDWAVAARDNQAALETPLFISAMLPTPSDPSAVPTSVREGENCVTRRIVFGASKIAQLKAMVAKGGLQNPTSVEVVLALIYKNAMTVTRGNSSSSTSLILIQTVNLRPRISPPLPKNSIGNFSWFHSISPKDESEKNLIAIVGALRKGIAQMCNKYATNKTANQCYSLICDSIRESEKLMHKYGGTTVFLCGSFCGYPLSKINFGWGEPIWVCSASKIKNRIILVDGRGGGIEAWVTMEKQDMAAFERGEEIHGFASLYPSSDYLFSRI</sequence>
<evidence type="ECO:0000256" key="3">
    <source>
        <dbReference type="ARBA" id="ARBA00023315"/>
    </source>
</evidence>
<dbReference type="STRING" id="1590841.A0A2R6PIE3"/>
<accession>A0A2R6PIE3</accession>
<dbReference type="InParanoid" id="A0A2R6PIE3"/>
<keyword evidence="3" id="KW-0012">Acyltransferase</keyword>
<name>A0A2R6PIE3_ACTCC</name>
<evidence type="ECO:0000313" key="4">
    <source>
        <dbReference type="EMBL" id="PSR91651.1"/>
    </source>
</evidence>
<evidence type="ECO:0000313" key="5">
    <source>
        <dbReference type="Proteomes" id="UP000241394"/>
    </source>
</evidence>